<keyword evidence="4" id="KW-1185">Reference proteome</keyword>
<dbReference type="AlphaFoldDB" id="A0A448Z8B3"/>
<feature type="compositionally biased region" description="Acidic residues" evidence="1">
    <location>
        <begin position="129"/>
        <end position="143"/>
    </location>
</feature>
<accession>A0A448Z8B3</accession>
<evidence type="ECO:0000313" key="3">
    <source>
        <dbReference type="EMBL" id="VEU38285.1"/>
    </source>
</evidence>
<feature type="compositionally biased region" description="Low complexity" evidence="1">
    <location>
        <begin position="12"/>
        <end position="26"/>
    </location>
</feature>
<keyword evidence="2" id="KW-0472">Membrane</keyword>
<evidence type="ECO:0000256" key="2">
    <source>
        <dbReference type="SAM" id="Phobius"/>
    </source>
</evidence>
<keyword evidence="2" id="KW-1133">Transmembrane helix</keyword>
<dbReference type="Proteomes" id="UP000291116">
    <property type="component" value="Unassembled WGS sequence"/>
</dbReference>
<evidence type="ECO:0000256" key="1">
    <source>
        <dbReference type="SAM" id="MobiDB-lite"/>
    </source>
</evidence>
<reference evidence="3 4" key="1">
    <citation type="submission" date="2019-01" db="EMBL/GenBank/DDBJ databases">
        <authorList>
            <person name="Ferrante I. M."/>
        </authorList>
    </citation>
    <scope>NUCLEOTIDE SEQUENCE [LARGE SCALE GENOMIC DNA]</scope>
    <source>
        <strain evidence="3 4">B856</strain>
    </source>
</reference>
<dbReference type="EMBL" id="CAACVS010000161">
    <property type="protein sequence ID" value="VEU38285.1"/>
    <property type="molecule type" value="Genomic_DNA"/>
</dbReference>
<name>A0A448Z8B3_9STRA</name>
<feature type="region of interest" description="Disordered" evidence="1">
    <location>
        <begin position="129"/>
        <end position="149"/>
    </location>
</feature>
<gene>
    <name evidence="3" type="ORF">PSNMU_V1.4_AUG-EV-PASAV3_0051040</name>
</gene>
<feature type="region of interest" description="Disordered" evidence="1">
    <location>
        <begin position="1"/>
        <end position="40"/>
    </location>
</feature>
<proteinExistence type="predicted"/>
<protein>
    <submittedName>
        <fullName evidence="3">Uncharacterized protein</fullName>
    </submittedName>
</protein>
<dbReference type="OrthoDB" id="38060at2759"/>
<feature type="transmembrane region" description="Helical" evidence="2">
    <location>
        <begin position="225"/>
        <end position="246"/>
    </location>
</feature>
<evidence type="ECO:0000313" key="4">
    <source>
        <dbReference type="Proteomes" id="UP000291116"/>
    </source>
</evidence>
<keyword evidence="2" id="KW-0812">Transmembrane</keyword>
<organism evidence="3 4">
    <name type="scientific">Pseudo-nitzschia multistriata</name>
    <dbReference type="NCBI Taxonomy" id="183589"/>
    <lineage>
        <taxon>Eukaryota</taxon>
        <taxon>Sar</taxon>
        <taxon>Stramenopiles</taxon>
        <taxon>Ochrophyta</taxon>
        <taxon>Bacillariophyta</taxon>
        <taxon>Bacillariophyceae</taxon>
        <taxon>Bacillariophycidae</taxon>
        <taxon>Bacillariales</taxon>
        <taxon>Bacillariaceae</taxon>
        <taxon>Pseudo-nitzschia</taxon>
    </lineage>
</organism>
<sequence>MPRLFLKRSQATSGSGTKSTSTGGSSITNPFRRRRNKKTDRFLQDRTKPVQGSEAVAVESQRVNAKTFNYPEVGFETWIENSLLYTMIRESSIFPAETVLTAIDEEEYSQYFVLNEKEEVKMERSILDDYDDDDDDVDENDLDADQKEPEAAKVSYAQLTALLALAGEEWSSSSEVPQRICNAISKEVIKYANKHNLDREQELKELLDPLIDYAKGRGRKQMFQMLPWFAALTVSTVNPLTFYATYVSMLAANSENLNKGDRADKNTIDMAQMGNRHANVEKASLLDEDYYDDDDDDGE</sequence>